<name>A0A254N2S5_9BURK</name>
<dbReference type="InterPro" id="IPR008972">
    <property type="entry name" value="Cupredoxin"/>
</dbReference>
<organism evidence="2 3">
    <name type="scientific">Roseateles puraquae</name>
    <dbReference type="NCBI Taxonomy" id="431059"/>
    <lineage>
        <taxon>Bacteria</taxon>
        <taxon>Pseudomonadati</taxon>
        <taxon>Pseudomonadota</taxon>
        <taxon>Betaproteobacteria</taxon>
        <taxon>Burkholderiales</taxon>
        <taxon>Sphaerotilaceae</taxon>
        <taxon>Roseateles</taxon>
    </lineage>
</organism>
<dbReference type="EMBL" id="NISI01000019">
    <property type="protein sequence ID" value="OWQ99955.1"/>
    <property type="molecule type" value="Genomic_DNA"/>
</dbReference>
<evidence type="ECO:0000313" key="2">
    <source>
        <dbReference type="EMBL" id="OWQ99955.1"/>
    </source>
</evidence>
<protein>
    <submittedName>
        <fullName evidence="2">Oxidase</fullName>
    </submittedName>
</protein>
<gene>
    <name evidence="2" type="ORF">CDO81_26060</name>
</gene>
<evidence type="ECO:0000313" key="3">
    <source>
        <dbReference type="Proteomes" id="UP000197446"/>
    </source>
</evidence>
<comment type="subcellular location">
    <subcellularLocation>
        <location evidence="1">Periplasm</location>
    </subcellularLocation>
</comment>
<dbReference type="AlphaFoldDB" id="A0A254N2S5"/>
<accession>A0A254N2S5</accession>
<dbReference type="Gene3D" id="2.60.40.420">
    <property type="entry name" value="Cupredoxins - blue copper proteins"/>
    <property type="match status" value="1"/>
</dbReference>
<dbReference type="GO" id="GO:0042597">
    <property type="term" value="C:periplasmic space"/>
    <property type="evidence" value="ECO:0007669"/>
    <property type="project" value="UniProtKB-SubCell"/>
</dbReference>
<proteinExistence type="predicted"/>
<evidence type="ECO:0000256" key="1">
    <source>
        <dbReference type="ARBA" id="ARBA00004418"/>
    </source>
</evidence>
<keyword evidence="3" id="KW-1185">Reference proteome</keyword>
<reference evidence="2 3" key="1">
    <citation type="journal article" date="2007" name="Int. J. Syst. Evol. Microbiol.">
        <title>Description of Pelomonas aquatica sp. nov. and Pelomonas puraquae sp. nov., isolated from industrial and haemodialysis water.</title>
        <authorList>
            <person name="Gomila M."/>
            <person name="Bowien B."/>
            <person name="Falsen E."/>
            <person name="Moore E.R."/>
            <person name="Lalucat J."/>
        </authorList>
    </citation>
    <scope>NUCLEOTIDE SEQUENCE [LARGE SCALE GENOMIC DNA]</scope>
    <source>
        <strain evidence="2 3">CCUG 52769</strain>
    </source>
</reference>
<dbReference type="SUPFAM" id="SSF49503">
    <property type="entry name" value="Cupredoxins"/>
    <property type="match status" value="1"/>
</dbReference>
<dbReference type="Proteomes" id="UP000197446">
    <property type="component" value="Unassembled WGS sequence"/>
</dbReference>
<sequence>MRSDMTGSMRAILVETLRVVVYNSGAVKHEPVRAISTEMKELRAMMVNLSGMEHADADMVRAAPGKTGEVVCCFDKVGKLDFSWLPPRHYDAGMVGSLKRCGRPAPRRPVVVAVAGNKC</sequence>
<comment type="caution">
    <text evidence="2">The sequence shown here is derived from an EMBL/GenBank/DDBJ whole genome shotgun (WGS) entry which is preliminary data.</text>
</comment>